<dbReference type="InterPro" id="IPR036259">
    <property type="entry name" value="MFS_trans_sf"/>
</dbReference>
<dbReference type="EMBL" id="VZUI01076222">
    <property type="protein sequence ID" value="NXV07740.1"/>
    <property type="molecule type" value="Genomic_DNA"/>
</dbReference>
<evidence type="ECO:0000313" key="8">
    <source>
        <dbReference type="Proteomes" id="UP000524451"/>
    </source>
</evidence>
<evidence type="ECO:0000313" key="7">
    <source>
        <dbReference type="EMBL" id="NXV07740.1"/>
    </source>
</evidence>
<evidence type="ECO:0000256" key="4">
    <source>
        <dbReference type="ARBA" id="ARBA00023136"/>
    </source>
</evidence>
<evidence type="ECO:0000256" key="5">
    <source>
        <dbReference type="SAM" id="Phobius"/>
    </source>
</evidence>
<dbReference type="PROSITE" id="PS00216">
    <property type="entry name" value="SUGAR_TRANSPORT_1"/>
    <property type="match status" value="1"/>
</dbReference>
<dbReference type="PROSITE" id="PS50850">
    <property type="entry name" value="MFS"/>
    <property type="match status" value="1"/>
</dbReference>
<dbReference type="AlphaFoldDB" id="A0A7L3QXC1"/>
<feature type="transmembrane region" description="Helical" evidence="5">
    <location>
        <begin position="89"/>
        <end position="110"/>
    </location>
</feature>
<keyword evidence="2 5" id="KW-0812">Transmembrane</keyword>
<feature type="transmembrane region" description="Helical" evidence="5">
    <location>
        <begin position="342"/>
        <end position="365"/>
    </location>
</feature>
<evidence type="ECO:0000256" key="2">
    <source>
        <dbReference type="ARBA" id="ARBA00022692"/>
    </source>
</evidence>
<feature type="transmembrane region" description="Helical" evidence="5">
    <location>
        <begin position="117"/>
        <end position="139"/>
    </location>
</feature>
<feature type="domain" description="Major facilitator superfamily (MFS) profile" evidence="6">
    <location>
        <begin position="1"/>
        <end position="430"/>
    </location>
</feature>
<keyword evidence="4 5" id="KW-0472">Membrane</keyword>
<feature type="non-terminal residue" evidence="7">
    <location>
        <position position="442"/>
    </location>
</feature>
<dbReference type="FunFam" id="1.20.1250.20:FF:000023">
    <property type="entry name" value="Solute carrier family 22 member 6"/>
    <property type="match status" value="2"/>
</dbReference>
<evidence type="ECO:0000256" key="3">
    <source>
        <dbReference type="ARBA" id="ARBA00022989"/>
    </source>
</evidence>
<feature type="transmembrane region" description="Helical" evidence="5">
    <location>
        <begin position="317"/>
        <end position="336"/>
    </location>
</feature>
<dbReference type="SUPFAM" id="SSF103473">
    <property type="entry name" value="MFS general substrate transporter"/>
    <property type="match status" value="1"/>
</dbReference>
<sequence>DGWMEKTKGTDTDVTLSRQWDLVCGYRQLRQMAQSIYMAGVLVGALVLGGLSDRFGRKAMLMWSYLQLGVMGTCTAFAPNYASYCVFRFAGGMALSGFGLSIACLVVEWIPTPYRAITVAITGFAYTLGQIILAGVAYAVPRWRWLQLSVSLPFFVFLLYSWWLAESARWLVLSGKAERAVKVLQRVATFNKRKEEGEKITVEVRWPHGGGGQGVSSPPQPLPCPFSQMLKSNMKEELAALKSSYTVSDLVRTPVIRHIFFCLSIVWFSISFSYYGLAMDLQNFGVSIYLIQVIFGAVDFPAKVVVTVSLSYVGRRLSLVVALFLAGLVIVANIFVPTELQTVRTALAVIGKGCLSASFNCVFLYTTELYPTPIRQTGLGFGSTMARVGGIVAPLVKMMDEYYPFLPPAVYGVAPVVAAVAAAFLPETLNTPLPDTIEEVEN</sequence>
<evidence type="ECO:0000259" key="6">
    <source>
        <dbReference type="PROSITE" id="PS50850"/>
    </source>
</evidence>
<gene>
    <name evidence="7" type="primary">Slc22a6a_1</name>
    <name evidence="7" type="ORF">CETCET_R14985</name>
</gene>
<feature type="transmembrane region" description="Helical" evidence="5">
    <location>
        <begin position="377"/>
        <end position="396"/>
    </location>
</feature>
<reference evidence="7 8" key="1">
    <citation type="submission" date="2019-09" db="EMBL/GenBank/DDBJ databases">
        <title>Bird 10,000 Genomes (B10K) Project - Family phase.</title>
        <authorList>
            <person name="Zhang G."/>
        </authorList>
    </citation>
    <scope>NUCLEOTIDE SEQUENCE [LARGE SCALE GENOMIC DNA]</scope>
    <source>
        <strain evidence="7">OUT-0056</strain>
        <tissue evidence="7">Blood</tissue>
    </source>
</reference>
<dbReference type="GO" id="GO:0022857">
    <property type="term" value="F:transmembrane transporter activity"/>
    <property type="evidence" value="ECO:0007669"/>
    <property type="project" value="InterPro"/>
</dbReference>
<dbReference type="Pfam" id="PF07690">
    <property type="entry name" value="MFS_1"/>
    <property type="match status" value="1"/>
</dbReference>
<keyword evidence="8" id="KW-1185">Reference proteome</keyword>
<dbReference type="GO" id="GO:0016020">
    <property type="term" value="C:membrane"/>
    <property type="evidence" value="ECO:0007669"/>
    <property type="project" value="UniProtKB-SubCell"/>
</dbReference>
<keyword evidence="3 5" id="KW-1133">Transmembrane helix</keyword>
<feature type="transmembrane region" description="Helical" evidence="5">
    <location>
        <begin position="402"/>
        <end position="425"/>
    </location>
</feature>
<feature type="transmembrane region" description="Helical" evidence="5">
    <location>
        <begin position="259"/>
        <end position="277"/>
    </location>
</feature>
<feature type="transmembrane region" description="Helical" evidence="5">
    <location>
        <begin position="289"/>
        <end position="310"/>
    </location>
</feature>
<name>A0A7L3QXC1_9SYLV</name>
<feature type="non-terminal residue" evidence="7">
    <location>
        <position position="1"/>
    </location>
</feature>
<protein>
    <submittedName>
        <fullName evidence="7">S226A protein</fullName>
    </submittedName>
</protein>
<feature type="transmembrane region" description="Helical" evidence="5">
    <location>
        <begin position="145"/>
        <end position="165"/>
    </location>
</feature>
<evidence type="ECO:0000256" key="1">
    <source>
        <dbReference type="ARBA" id="ARBA00004141"/>
    </source>
</evidence>
<dbReference type="Proteomes" id="UP000524451">
    <property type="component" value="Unassembled WGS sequence"/>
</dbReference>
<dbReference type="Gene3D" id="1.20.1250.20">
    <property type="entry name" value="MFS general substrate transporter like domains"/>
    <property type="match status" value="1"/>
</dbReference>
<comment type="subcellular location">
    <subcellularLocation>
        <location evidence="1">Membrane</location>
        <topology evidence="1">Multi-pass membrane protein</topology>
    </subcellularLocation>
</comment>
<proteinExistence type="predicted"/>
<dbReference type="InterPro" id="IPR005829">
    <property type="entry name" value="Sugar_transporter_CS"/>
</dbReference>
<dbReference type="PANTHER" id="PTHR24064">
    <property type="entry name" value="SOLUTE CARRIER FAMILY 22 MEMBER"/>
    <property type="match status" value="1"/>
</dbReference>
<feature type="transmembrane region" description="Helical" evidence="5">
    <location>
        <begin position="32"/>
        <end position="51"/>
    </location>
</feature>
<accession>A0A7L3QXC1</accession>
<organism evidence="7 8">
    <name type="scientific">Cettia cetti</name>
    <dbReference type="NCBI Taxonomy" id="68486"/>
    <lineage>
        <taxon>Eukaryota</taxon>
        <taxon>Metazoa</taxon>
        <taxon>Chordata</taxon>
        <taxon>Craniata</taxon>
        <taxon>Vertebrata</taxon>
        <taxon>Euteleostomi</taxon>
        <taxon>Archelosauria</taxon>
        <taxon>Archosauria</taxon>
        <taxon>Dinosauria</taxon>
        <taxon>Saurischia</taxon>
        <taxon>Theropoda</taxon>
        <taxon>Coelurosauria</taxon>
        <taxon>Aves</taxon>
        <taxon>Neognathae</taxon>
        <taxon>Neoaves</taxon>
        <taxon>Telluraves</taxon>
        <taxon>Australaves</taxon>
        <taxon>Passeriformes</taxon>
        <taxon>Sylvioidea</taxon>
        <taxon>Sylviidae</taxon>
        <taxon>Acrocephalinae</taxon>
        <taxon>Cettia</taxon>
    </lineage>
</organism>
<dbReference type="InterPro" id="IPR020846">
    <property type="entry name" value="MFS_dom"/>
</dbReference>
<comment type="caution">
    <text evidence="7">The sequence shown here is derived from an EMBL/GenBank/DDBJ whole genome shotgun (WGS) entry which is preliminary data.</text>
</comment>
<feature type="transmembrane region" description="Helical" evidence="5">
    <location>
        <begin position="63"/>
        <end position="83"/>
    </location>
</feature>
<dbReference type="InterPro" id="IPR011701">
    <property type="entry name" value="MFS"/>
</dbReference>